<dbReference type="PRINTS" id="PR00111">
    <property type="entry name" value="ABHYDROLASE"/>
</dbReference>
<dbReference type="InterPro" id="IPR050266">
    <property type="entry name" value="AB_hydrolase_sf"/>
</dbReference>
<evidence type="ECO:0000313" key="4">
    <source>
        <dbReference type="Proteomes" id="UP000616885"/>
    </source>
</evidence>
<keyword evidence="1" id="KW-1133">Transmembrane helix</keyword>
<keyword evidence="1" id="KW-0812">Transmembrane</keyword>
<evidence type="ECO:0000313" key="3">
    <source>
        <dbReference type="EMBL" id="KAF9745276.1"/>
    </source>
</evidence>
<accession>A0A8H7K8D7</accession>
<dbReference type="InterPro" id="IPR000073">
    <property type="entry name" value="AB_hydrolase_1"/>
</dbReference>
<organism evidence="3 4">
    <name type="scientific">Bionectria ochroleuca</name>
    <name type="common">Gliocladium roseum</name>
    <dbReference type="NCBI Taxonomy" id="29856"/>
    <lineage>
        <taxon>Eukaryota</taxon>
        <taxon>Fungi</taxon>
        <taxon>Dikarya</taxon>
        <taxon>Ascomycota</taxon>
        <taxon>Pezizomycotina</taxon>
        <taxon>Sordariomycetes</taxon>
        <taxon>Hypocreomycetidae</taxon>
        <taxon>Hypocreales</taxon>
        <taxon>Bionectriaceae</taxon>
        <taxon>Clonostachys</taxon>
    </lineage>
</organism>
<keyword evidence="1" id="KW-0472">Membrane</keyword>
<feature type="transmembrane region" description="Helical" evidence="1">
    <location>
        <begin position="143"/>
        <end position="163"/>
    </location>
</feature>
<evidence type="ECO:0000256" key="1">
    <source>
        <dbReference type="SAM" id="Phobius"/>
    </source>
</evidence>
<evidence type="ECO:0000259" key="2">
    <source>
        <dbReference type="Pfam" id="PF00561"/>
    </source>
</evidence>
<proteinExistence type="predicted"/>
<feature type="domain" description="AB hydrolase-1" evidence="2">
    <location>
        <begin position="30"/>
        <end position="127"/>
    </location>
</feature>
<protein>
    <recommendedName>
        <fullName evidence="2">AB hydrolase-1 domain-containing protein</fullName>
    </recommendedName>
</protein>
<dbReference type="PANTHER" id="PTHR43798">
    <property type="entry name" value="MONOACYLGLYCEROL LIPASE"/>
    <property type="match status" value="1"/>
</dbReference>
<dbReference type="Gene3D" id="3.40.50.1820">
    <property type="entry name" value="alpha/beta hydrolase"/>
    <property type="match status" value="1"/>
</dbReference>
<dbReference type="PANTHER" id="PTHR43798:SF33">
    <property type="entry name" value="HYDROLASE, PUTATIVE (AFU_ORTHOLOGUE AFUA_2G14860)-RELATED"/>
    <property type="match status" value="1"/>
</dbReference>
<dbReference type="SUPFAM" id="SSF53474">
    <property type="entry name" value="alpha/beta-Hydrolases"/>
    <property type="match status" value="1"/>
</dbReference>
<reference evidence="3" key="1">
    <citation type="submission" date="2020-10" db="EMBL/GenBank/DDBJ databases">
        <title>High-Quality Genome Resource of Clonostachys rosea strain S41 by Oxford Nanopore Long-Read Sequencing.</title>
        <authorList>
            <person name="Wang H."/>
        </authorList>
    </citation>
    <scope>NUCLEOTIDE SEQUENCE</scope>
    <source>
        <strain evidence="3">S41</strain>
    </source>
</reference>
<gene>
    <name evidence="3" type="ORF">IM811_004898</name>
</gene>
<dbReference type="AlphaFoldDB" id="A0A8H7K8D7"/>
<dbReference type="EMBL" id="JADCTT010000013">
    <property type="protein sequence ID" value="KAF9745276.1"/>
    <property type="molecule type" value="Genomic_DNA"/>
</dbReference>
<name>A0A8H7K8D7_BIOOC</name>
<comment type="caution">
    <text evidence="3">The sequence shown here is derived from an EMBL/GenBank/DDBJ whole genome shotgun (WGS) entry which is preliminary data.</text>
</comment>
<dbReference type="Pfam" id="PF00561">
    <property type="entry name" value="Abhydrolase_1"/>
    <property type="match status" value="1"/>
</dbReference>
<dbReference type="InterPro" id="IPR029058">
    <property type="entry name" value="AB_hydrolase_fold"/>
</dbReference>
<dbReference type="GO" id="GO:0016020">
    <property type="term" value="C:membrane"/>
    <property type="evidence" value="ECO:0007669"/>
    <property type="project" value="TreeGrafter"/>
</dbReference>
<sequence length="285" mass="32163">MKEQATYQEPSPQEPSSLFFVSLGDHNPTTIILLHGGLSCHLEWSEVVPHLVGRYHVLLPDLPSHSASRHIKLVSVEDVADRVADLIRKHAHGSRAHVVGLSMGGFIAQRLAIEHPSLVMSLFVTGAEPYREGIRLTVAHQPALVFCVVWLILFLPDWLYWIYASWIGFRRHEALLIEMRQNCTLEMLRNEFRSIVRYKLSDAKRIQSRTITVAGGKQDDVAGTALVGNALRDRDIEDSESRFMSRSVVVNQALHAWNLQYPALFAAGILAWIENTALPEEFQDI</sequence>
<dbReference type="Proteomes" id="UP000616885">
    <property type="component" value="Unassembled WGS sequence"/>
</dbReference>